<name>A0ABN0PCW3_STASI</name>
<organism evidence="2 3">
    <name type="scientific">Staphylococcus simulans UMC-CNS-990</name>
    <dbReference type="NCBI Taxonomy" id="1405498"/>
    <lineage>
        <taxon>Bacteria</taxon>
        <taxon>Bacillati</taxon>
        <taxon>Bacillota</taxon>
        <taxon>Bacilli</taxon>
        <taxon>Bacillales</taxon>
        <taxon>Staphylococcaceae</taxon>
        <taxon>Staphylococcus</taxon>
    </lineage>
</organism>
<gene>
    <name evidence="2" type="ORF">SSIM_07125</name>
</gene>
<protein>
    <submittedName>
        <fullName evidence="2">Uncharacterized protein</fullName>
    </submittedName>
</protein>
<accession>A0ABN0PCW3</accession>
<evidence type="ECO:0000313" key="3">
    <source>
        <dbReference type="Proteomes" id="UP000017131"/>
    </source>
</evidence>
<keyword evidence="1" id="KW-0812">Transmembrane</keyword>
<dbReference type="RefSeq" id="WP_023015575.1">
    <property type="nucleotide sequence ID" value="NZ_AXDY01000005.1"/>
</dbReference>
<keyword evidence="3" id="KW-1185">Reference proteome</keyword>
<proteinExistence type="predicted"/>
<feature type="transmembrane region" description="Helical" evidence="1">
    <location>
        <begin position="7"/>
        <end position="26"/>
    </location>
</feature>
<keyword evidence="1" id="KW-1133">Transmembrane helix</keyword>
<evidence type="ECO:0000256" key="1">
    <source>
        <dbReference type="SAM" id="Phobius"/>
    </source>
</evidence>
<sequence length="69" mass="8036">MSRFGYAIRIGLIAFLVYCTMQYIIPMPNEKLYILIYSALLGILVILFSYFLVGKPPKVMKHSKKDKEF</sequence>
<comment type="caution">
    <text evidence="2">The sequence shown here is derived from an EMBL/GenBank/DDBJ whole genome shotgun (WGS) entry which is preliminary data.</text>
</comment>
<dbReference type="Proteomes" id="UP000017131">
    <property type="component" value="Unassembled WGS sequence"/>
</dbReference>
<feature type="transmembrane region" description="Helical" evidence="1">
    <location>
        <begin position="32"/>
        <end position="53"/>
    </location>
</feature>
<reference evidence="2 3" key="1">
    <citation type="journal article" date="2013" name="Genome Announc.">
        <title>Draft Genome Sequence of Staphylococcus simulans UMC-CNS-990, Isolated from a Case of Chronic Bovine Mastitis.</title>
        <authorList>
            <person name="Calcutt M.J."/>
            <person name="Foecking M.F."/>
            <person name="Hsieh H.Y."/>
            <person name="Perry J."/>
            <person name="Stewart G.C."/>
            <person name="Middleton J.R."/>
        </authorList>
    </citation>
    <scope>NUCLEOTIDE SEQUENCE [LARGE SCALE GENOMIC DNA]</scope>
    <source>
        <strain evidence="2 3">UMC-CNS-990</strain>
    </source>
</reference>
<dbReference type="EMBL" id="AXDY01000005">
    <property type="protein sequence ID" value="ERS93469.1"/>
    <property type="molecule type" value="Genomic_DNA"/>
</dbReference>
<keyword evidence="1" id="KW-0472">Membrane</keyword>
<evidence type="ECO:0000313" key="2">
    <source>
        <dbReference type="EMBL" id="ERS93469.1"/>
    </source>
</evidence>